<dbReference type="Proteomes" id="UP000327118">
    <property type="component" value="Unassembled WGS sequence"/>
</dbReference>
<proteinExistence type="predicted"/>
<evidence type="ECO:0000313" key="3">
    <source>
        <dbReference type="Proteomes" id="UP000327118"/>
    </source>
</evidence>
<organism evidence="2 3">
    <name type="scientific">Aspergillus coremiiformis</name>
    <dbReference type="NCBI Taxonomy" id="138285"/>
    <lineage>
        <taxon>Eukaryota</taxon>
        <taxon>Fungi</taxon>
        <taxon>Dikarya</taxon>
        <taxon>Ascomycota</taxon>
        <taxon>Pezizomycotina</taxon>
        <taxon>Eurotiomycetes</taxon>
        <taxon>Eurotiomycetidae</taxon>
        <taxon>Eurotiales</taxon>
        <taxon>Aspergillaceae</taxon>
        <taxon>Aspergillus</taxon>
        <taxon>Aspergillus subgen. Circumdati</taxon>
    </lineage>
</organism>
<gene>
    <name evidence="2" type="ORF">BDV28DRAFT_150815</name>
</gene>
<keyword evidence="3" id="KW-1185">Reference proteome</keyword>
<evidence type="ECO:0000313" key="2">
    <source>
        <dbReference type="EMBL" id="KAE8350573.1"/>
    </source>
</evidence>
<protein>
    <submittedName>
        <fullName evidence="2">Uncharacterized protein</fullName>
    </submittedName>
</protein>
<feature type="compositionally biased region" description="Basic residues" evidence="1">
    <location>
        <begin position="110"/>
        <end position="128"/>
    </location>
</feature>
<dbReference type="EMBL" id="ML739217">
    <property type="protein sequence ID" value="KAE8350573.1"/>
    <property type="molecule type" value="Genomic_DNA"/>
</dbReference>
<dbReference type="GO" id="GO:0042138">
    <property type="term" value="P:meiotic DNA double-strand break formation"/>
    <property type="evidence" value="ECO:0007669"/>
    <property type="project" value="InterPro"/>
</dbReference>
<dbReference type="AlphaFoldDB" id="A0A5N6Z069"/>
<reference evidence="3" key="1">
    <citation type="submission" date="2019-04" db="EMBL/GenBank/DDBJ databases">
        <title>Friends and foes A comparative genomics studyof 23 Aspergillus species from section Flavi.</title>
        <authorList>
            <consortium name="DOE Joint Genome Institute"/>
            <person name="Kjaerbolling I."/>
            <person name="Vesth T."/>
            <person name="Frisvad J.C."/>
            <person name="Nybo J.L."/>
            <person name="Theobald S."/>
            <person name="Kildgaard S."/>
            <person name="Isbrandt T."/>
            <person name="Kuo A."/>
            <person name="Sato A."/>
            <person name="Lyhne E.K."/>
            <person name="Kogle M.E."/>
            <person name="Wiebenga A."/>
            <person name="Kun R.S."/>
            <person name="Lubbers R.J."/>
            <person name="Makela M.R."/>
            <person name="Barry K."/>
            <person name="Chovatia M."/>
            <person name="Clum A."/>
            <person name="Daum C."/>
            <person name="Haridas S."/>
            <person name="He G."/>
            <person name="LaButti K."/>
            <person name="Lipzen A."/>
            <person name="Mondo S."/>
            <person name="Riley R."/>
            <person name="Salamov A."/>
            <person name="Simmons B.A."/>
            <person name="Magnuson J.K."/>
            <person name="Henrissat B."/>
            <person name="Mortensen U.H."/>
            <person name="Larsen T.O."/>
            <person name="Devries R.P."/>
            <person name="Grigoriev I.V."/>
            <person name="Machida M."/>
            <person name="Baker S.E."/>
            <person name="Andersen M.R."/>
        </authorList>
    </citation>
    <scope>NUCLEOTIDE SEQUENCE [LARGE SCALE GENOMIC DNA]</scope>
    <source>
        <strain evidence="3">CBS 553.77</strain>
    </source>
</reference>
<name>A0A5N6Z069_9EURO</name>
<feature type="region of interest" description="Disordered" evidence="1">
    <location>
        <begin position="99"/>
        <end position="135"/>
    </location>
</feature>
<dbReference type="OrthoDB" id="202825at2759"/>
<sequence length="514" mass="57592">MDPDKAIPFPAQLALAIAIVKQKPADLNAREYILQIRKYIKDTKDADKSYTQDKDKFFDSVSFWQQAYEKSEAEQSKLLDRIYDLERRNEALTAKLQARDSTFGEESTSSKRKAAAGKKTAAARKRAKTQMPGPLSNGVSGHGLALYDEMVSLEYVEESTGPFMRHFYTLQRALQKRSNGLYIVRAAGNLCKTTVDDVSKTISEKRATPAVSKKKGSAQIEKPGIVEVLRSVGCAFQLLLRAIKALSGTEHGMQHINHVVYHIACLYKSTMKGLEQWCKTKSEQLILTQPAKQKQAASRKSAKSVQLRGTKANIEDEASTQIAQLLHTMAVSLDLGSPRHQDLLESFLFILLNRVGKLLCLFVFQDLKLRPDLSTDSTKLPLPKGLTNIELNDKSLLAAEMEAKCLIWLLERTLTALRNFAPSPPSSTSGDNDECVLFVANVKKKLQNTLLQAVFGEDTAWGQSLQRSPQTDDELDYLQSSLQIPDQLVPDWFTQEVWRLLGWDMLVNNKPSER</sequence>
<evidence type="ECO:0000256" key="1">
    <source>
        <dbReference type="SAM" id="MobiDB-lite"/>
    </source>
</evidence>
<dbReference type="GO" id="GO:0006310">
    <property type="term" value="P:DNA recombination"/>
    <property type="evidence" value="ECO:0007669"/>
    <property type="project" value="InterPro"/>
</dbReference>
<accession>A0A5N6Z069</accession>